<evidence type="ECO:0000256" key="1">
    <source>
        <dbReference type="SAM" id="SignalP"/>
    </source>
</evidence>
<keyword evidence="3" id="KW-1185">Reference proteome</keyword>
<dbReference type="Proteomes" id="UP000050525">
    <property type="component" value="Unassembled WGS sequence"/>
</dbReference>
<evidence type="ECO:0000313" key="2">
    <source>
        <dbReference type="EMBL" id="KYO24737.1"/>
    </source>
</evidence>
<proteinExistence type="predicted"/>
<keyword evidence="1" id="KW-0732">Signal</keyword>
<dbReference type="EMBL" id="AKHW03006032">
    <property type="protein sequence ID" value="KYO24737.1"/>
    <property type="molecule type" value="Genomic_DNA"/>
</dbReference>
<evidence type="ECO:0008006" key="4">
    <source>
        <dbReference type="Google" id="ProtNLM"/>
    </source>
</evidence>
<comment type="caution">
    <text evidence="2">The sequence shown here is derived from an EMBL/GenBank/DDBJ whole genome shotgun (WGS) entry which is preliminary data.</text>
</comment>
<gene>
    <name evidence="2" type="ORF">Y1Q_0017823</name>
</gene>
<feature type="signal peptide" evidence="1">
    <location>
        <begin position="1"/>
        <end position="24"/>
    </location>
</feature>
<feature type="chain" id="PRO_5007585222" description="Secreted protein" evidence="1">
    <location>
        <begin position="25"/>
        <end position="143"/>
    </location>
</feature>
<accession>A0A151MJP7</accession>
<organism evidence="2 3">
    <name type="scientific">Alligator mississippiensis</name>
    <name type="common">American alligator</name>
    <dbReference type="NCBI Taxonomy" id="8496"/>
    <lineage>
        <taxon>Eukaryota</taxon>
        <taxon>Metazoa</taxon>
        <taxon>Chordata</taxon>
        <taxon>Craniata</taxon>
        <taxon>Vertebrata</taxon>
        <taxon>Euteleostomi</taxon>
        <taxon>Archelosauria</taxon>
        <taxon>Archosauria</taxon>
        <taxon>Crocodylia</taxon>
        <taxon>Alligatoridae</taxon>
        <taxon>Alligatorinae</taxon>
        <taxon>Alligator</taxon>
    </lineage>
</organism>
<evidence type="ECO:0000313" key="3">
    <source>
        <dbReference type="Proteomes" id="UP000050525"/>
    </source>
</evidence>
<protein>
    <recommendedName>
        <fullName evidence="4">Secreted protein</fullName>
    </recommendedName>
</protein>
<name>A0A151MJP7_ALLMI</name>
<dbReference type="AlphaFoldDB" id="A0A151MJP7"/>
<sequence length="143" mass="16213">MCHMQRLHGPIVTLMLQLASPILGYGNRDDQQVASWHLILEIKPGNQDHRQGQEPETGSRLEQGVRYSSGLLKGFKVNGKRVSDIREERCITLLDCVCVHSCRSDWQHKSKICGWLEAGRPALWNSFWTNFKMGCCGCLQETG</sequence>
<reference evidence="2 3" key="1">
    <citation type="journal article" date="2012" name="Genome Biol.">
        <title>Sequencing three crocodilian genomes to illuminate the evolution of archosaurs and amniotes.</title>
        <authorList>
            <person name="St John J.A."/>
            <person name="Braun E.L."/>
            <person name="Isberg S.R."/>
            <person name="Miles L.G."/>
            <person name="Chong A.Y."/>
            <person name="Gongora J."/>
            <person name="Dalzell P."/>
            <person name="Moran C."/>
            <person name="Bed'hom B."/>
            <person name="Abzhanov A."/>
            <person name="Burgess S.C."/>
            <person name="Cooksey A.M."/>
            <person name="Castoe T.A."/>
            <person name="Crawford N.G."/>
            <person name="Densmore L.D."/>
            <person name="Drew J.C."/>
            <person name="Edwards S.V."/>
            <person name="Faircloth B.C."/>
            <person name="Fujita M.K."/>
            <person name="Greenwold M.J."/>
            <person name="Hoffmann F.G."/>
            <person name="Howard J.M."/>
            <person name="Iguchi T."/>
            <person name="Janes D.E."/>
            <person name="Khan S.Y."/>
            <person name="Kohno S."/>
            <person name="de Koning A.J."/>
            <person name="Lance S.L."/>
            <person name="McCarthy F.M."/>
            <person name="McCormack J.E."/>
            <person name="Merchant M.E."/>
            <person name="Peterson D.G."/>
            <person name="Pollock D.D."/>
            <person name="Pourmand N."/>
            <person name="Raney B.J."/>
            <person name="Roessler K.A."/>
            <person name="Sanford J.R."/>
            <person name="Sawyer R.H."/>
            <person name="Schmidt C.J."/>
            <person name="Triplett E.W."/>
            <person name="Tuberville T.D."/>
            <person name="Venegas-Anaya M."/>
            <person name="Howard J.T."/>
            <person name="Jarvis E.D."/>
            <person name="Guillette L.J.Jr."/>
            <person name="Glenn T.C."/>
            <person name="Green R.E."/>
            <person name="Ray D.A."/>
        </authorList>
    </citation>
    <scope>NUCLEOTIDE SEQUENCE [LARGE SCALE GENOMIC DNA]</scope>
    <source>
        <strain evidence="2">KSC_2009_1</strain>
    </source>
</reference>